<gene>
    <name evidence="3" type="ORF">J2S36_000555</name>
</gene>
<organism evidence="3 4">
    <name type="scientific">Arcanobacterium hippocoleae</name>
    <dbReference type="NCBI Taxonomy" id="149017"/>
    <lineage>
        <taxon>Bacteria</taxon>
        <taxon>Bacillati</taxon>
        <taxon>Actinomycetota</taxon>
        <taxon>Actinomycetes</taxon>
        <taxon>Actinomycetales</taxon>
        <taxon>Actinomycetaceae</taxon>
        <taxon>Arcanobacterium</taxon>
    </lineage>
</organism>
<sequence length="132" mass="14408">MALSEYERQMLADLESQLGDTDAQFADALARENGVPMRWAVAAKNLILGLIIAVAGLLTVLAGVATEFLIIGVAGVIIVFAGFWYLSLGFQKKPFRGGKPHRGQGPKDDRAGGFMQRQAEEWVKRMQDGNRS</sequence>
<dbReference type="RefSeq" id="WP_309955294.1">
    <property type="nucleotide sequence ID" value="NZ_CP136414.1"/>
</dbReference>
<dbReference type="EMBL" id="JAVDUJ010000001">
    <property type="protein sequence ID" value="MDR6939012.1"/>
    <property type="molecule type" value="Genomic_DNA"/>
</dbReference>
<reference evidence="3 4" key="1">
    <citation type="submission" date="2023-07" db="EMBL/GenBank/DDBJ databases">
        <title>Sequencing the genomes of 1000 actinobacteria strains.</title>
        <authorList>
            <person name="Klenk H.-P."/>
        </authorList>
    </citation>
    <scope>NUCLEOTIDE SEQUENCE [LARGE SCALE GENOMIC DNA]</scope>
    <source>
        <strain evidence="3 4">DSM 15539</strain>
    </source>
</reference>
<feature type="transmembrane region" description="Helical" evidence="2">
    <location>
        <begin position="41"/>
        <end position="62"/>
    </location>
</feature>
<evidence type="ECO:0000313" key="3">
    <source>
        <dbReference type="EMBL" id="MDR6939012.1"/>
    </source>
</evidence>
<accession>A0ABU1T0X7</accession>
<evidence type="ECO:0000256" key="1">
    <source>
        <dbReference type="SAM" id="MobiDB-lite"/>
    </source>
</evidence>
<keyword evidence="2" id="KW-0472">Membrane</keyword>
<proteinExistence type="predicted"/>
<feature type="compositionally biased region" description="Basic residues" evidence="1">
    <location>
        <begin position="94"/>
        <end position="104"/>
    </location>
</feature>
<feature type="region of interest" description="Disordered" evidence="1">
    <location>
        <begin position="94"/>
        <end position="114"/>
    </location>
</feature>
<comment type="caution">
    <text evidence="3">The sequence shown here is derived from an EMBL/GenBank/DDBJ whole genome shotgun (WGS) entry which is preliminary data.</text>
</comment>
<evidence type="ECO:0008006" key="5">
    <source>
        <dbReference type="Google" id="ProtNLM"/>
    </source>
</evidence>
<keyword evidence="4" id="KW-1185">Reference proteome</keyword>
<evidence type="ECO:0000313" key="4">
    <source>
        <dbReference type="Proteomes" id="UP001266099"/>
    </source>
</evidence>
<evidence type="ECO:0000256" key="2">
    <source>
        <dbReference type="SAM" id="Phobius"/>
    </source>
</evidence>
<dbReference type="Pfam" id="PF11239">
    <property type="entry name" value="DUF3040"/>
    <property type="match status" value="1"/>
</dbReference>
<protein>
    <recommendedName>
        <fullName evidence="5">DUF3040 domain-containing protein</fullName>
    </recommendedName>
</protein>
<keyword evidence="2" id="KW-1133">Transmembrane helix</keyword>
<name>A0ABU1T0X7_9ACTO</name>
<feature type="transmembrane region" description="Helical" evidence="2">
    <location>
        <begin position="68"/>
        <end position="86"/>
    </location>
</feature>
<dbReference type="Proteomes" id="UP001266099">
    <property type="component" value="Unassembled WGS sequence"/>
</dbReference>
<dbReference type="InterPro" id="IPR021401">
    <property type="entry name" value="DUF3040"/>
</dbReference>
<keyword evidence="2" id="KW-0812">Transmembrane</keyword>